<name>A0A4D9DIR2_9SAUR</name>
<reference evidence="2 3" key="2">
    <citation type="submission" date="2019-04" db="EMBL/GenBank/DDBJ databases">
        <title>The genome sequence of big-headed turtle.</title>
        <authorList>
            <person name="Gong S."/>
        </authorList>
    </citation>
    <scope>NUCLEOTIDE SEQUENCE [LARGE SCALE GENOMIC DNA]</scope>
    <source>
        <strain evidence="2">DO16091913</strain>
        <tissue evidence="2">Muscle</tissue>
    </source>
</reference>
<feature type="compositionally biased region" description="Low complexity" evidence="1">
    <location>
        <begin position="96"/>
        <end position="106"/>
    </location>
</feature>
<sequence>MPRPRCPERLVPARSPFAGFALPSPPSALVISAVFHFQVPVFRVSRGIRHISRDFLVLAPPRSRGLPAHVAHLPGLALPRSRGSRLPPALPRSKMAALSGSPSAAGPGPPGYRPFEPEALGLAPGWRLTGFGELRG</sequence>
<dbReference type="Proteomes" id="UP000297703">
    <property type="component" value="Unassembled WGS sequence"/>
</dbReference>
<organism evidence="2 3">
    <name type="scientific">Platysternon megacephalum</name>
    <name type="common">big-headed turtle</name>
    <dbReference type="NCBI Taxonomy" id="55544"/>
    <lineage>
        <taxon>Eukaryota</taxon>
        <taxon>Metazoa</taxon>
        <taxon>Chordata</taxon>
        <taxon>Craniata</taxon>
        <taxon>Vertebrata</taxon>
        <taxon>Euteleostomi</taxon>
        <taxon>Archelosauria</taxon>
        <taxon>Testudinata</taxon>
        <taxon>Testudines</taxon>
        <taxon>Cryptodira</taxon>
        <taxon>Durocryptodira</taxon>
        <taxon>Testudinoidea</taxon>
        <taxon>Platysternidae</taxon>
        <taxon>Platysternon</taxon>
    </lineage>
</organism>
<proteinExistence type="predicted"/>
<feature type="region of interest" description="Disordered" evidence="1">
    <location>
        <begin position="79"/>
        <end position="119"/>
    </location>
</feature>
<evidence type="ECO:0000313" key="2">
    <source>
        <dbReference type="EMBL" id="TFJ96778.1"/>
    </source>
</evidence>
<accession>A0A4D9DIR2</accession>
<protein>
    <submittedName>
        <fullName evidence="2">Alpha-N-acetylglucosaminidase</fullName>
    </submittedName>
</protein>
<dbReference type="AlphaFoldDB" id="A0A4D9DIR2"/>
<evidence type="ECO:0000256" key="1">
    <source>
        <dbReference type="SAM" id="MobiDB-lite"/>
    </source>
</evidence>
<dbReference type="EMBL" id="QXTE01000590">
    <property type="protein sequence ID" value="TFJ96778.1"/>
    <property type="molecule type" value="Genomic_DNA"/>
</dbReference>
<keyword evidence="3" id="KW-1185">Reference proteome</keyword>
<dbReference type="OrthoDB" id="9633406at2759"/>
<evidence type="ECO:0000313" key="3">
    <source>
        <dbReference type="Proteomes" id="UP000297703"/>
    </source>
</evidence>
<gene>
    <name evidence="2" type="ORF">DR999_PMT21426</name>
</gene>
<comment type="caution">
    <text evidence="2">The sequence shown here is derived from an EMBL/GenBank/DDBJ whole genome shotgun (WGS) entry which is preliminary data.</text>
</comment>
<reference evidence="2 3" key="1">
    <citation type="submission" date="2019-04" db="EMBL/GenBank/DDBJ databases">
        <title>Draft genome of the big-headed turtle Platysternon megacephalum.</title>
        <authorList>
            <person name="Gong S."/>
        </authorList>
    </citation>
    <scope>NUCLEOTIDE SEQUENCE [LARGE SCALE GENOMIC DNA]</scope>
    <source>
        <strain evidence="2">DO16091913</strain>
        <tissue evidence="2">Muscle</tissue>
    </source>
</reference>